<keyword evidence="5" id="KW-0808">Transferase</keyword>
<feature type="compositionally biased region" description="Pro residues" evidence="10">
    <location>
        <begin position="1"/>
        <end position="15"/>
    </location>
</feature>
<dbReference type="Proteomes" id="UP000639419">
    <property type="component" value="Unassembled WGS sequence"/>
</dbReference>
<dbReference type="Pfam" id="PF02518">
    <property type="entry name" value="HATPase_c"/>
    <property type="match status" value="1"/>
</dbReference>
<dbReference type="PRINTS" id="PR00344">
    <property type="entry name" value="BCTRLSENSOR"/>
</dbReference>
<evidence type="ECO:0000313" key="15">
    <source>
        <dbReference type="Proteomes" id="UP000639419"/>
    </source>
</evidence>
<keyword evidence="6 11" id="KW-0812">Transmembrane</keyword>
<dbReference type="EC" id="2.7.13.3" evidence="3"/>
<organism evidence="14 15">
    <name type="scientific">Azospirillum formosense</name>
    <dbReference type="NCBI Taxonomy" id="861533"/>
    <lineage>
        <taxon>Bacteria</taxon>
        <taxon>Pseudomonadati</taxon>
        <taxon>Pseudomonadota</taxon>
        <taxon>Alphaproteobacteria</taxon>
        <taxon>Rhodospirillales</taxon>
        <taxon>Azospirillaceae</taxon>
        <taxon>Azospirillum</taxon>
    </lineage>
</organism>
<gene>
    <name evidence="14" type="ORF">GBZ26_13445</name>
</gene>
<comment type="catalytic activity">
    <reaction evidence="1">
        <text>ATP + protein L-histidine = ADP + protein N-phospho-L-histidine.</text>
        <dbReference type="EC" id="2.7.13.3"/>
    </reaction>
</comment>
<feature type="domain" description="Histidine kinase" evidence="12">
    <location>
        <begin position="401"/>
        <end position="614"/>
    </location>
</feature>
<evidence type="ECO:0000256" key="1">
    <source>
        <dbReference type="ARBA" id="ARBA00000085"/>
    </source>
</evidence>
<reference evidence="14 15" key="1">
    <citation type="submission" date="2019-10" db="EMBL/GenBank/DDBJ databases">
        <title>Genome sequence of Azospirillum formosense CC-Nfb-7.</title>
        <authorList>
            <person name="Ambrosini A."/>
            <person name="Sant'Anna F.H."/>
            <person name="Cassan F.D."/>
            <person name="Souza E.M."/>
            <person name="Passaglia L.M.P."/>
        </authorList>
    </citation>
    <scope>NUCLEOTIDE SEQUENCE [LARGE SCALE GENOMIC DNA]</scope>
    <source>
        <strain evidence="14 15">CC-NFb-7</strain>
    </source>
</reference>
<keyword evidence="7" id="KW-0418">Kinase</keyword>
<dbReference type="InterPro" id="IPR036890">
    <property type="entry name" value="HATPase_C_sf"/>
</dbReference>
<dbReference type="PANTHER" id="PTHR43047">
    <property type="entry name" value="TWO-COMPONENT HISTIDINE PROTEIN KINASE"/>
    <property type="match status" value="1"/>
</dbReference>
<evidence type="ECO:0000256" key="3">
    <source>
        <dbReference type="ARBA" id="ARBA00012438"/>
    </source>
</evidence>
<evidence type="ECO:0000256" key="7">
    <source>
        <dbReference type="ARBA" id="ARBA00022777"/>
    </source>
</evidence>
<feature type="transmembrane region" description="Helical" evidence="11">
    <location>
        <begin position="345"/>
        <end position="365"/>
    </location>
</feature>
<dbReference type="SMART" id="SM00387">
    <property type="entry name" value="HATPase_c"/>
    <property type="match status" value="1"/>
</dbReference>
<keyword evidence="9 11" id="KW-0472">Membrane</keyword>
<evidence type="ECO:0000256" key="8">
    <source>
        <dbReference type="ARBA" id="ARBA00022989"/>
    </source>
</evidence>
<protein>
    <recommendedName>
        <fullName evidence="3">histidine kinase</fullName>
        <ecNumber evidence="3">2.7.13.3</ecNumber>
    </recommendedName>
</protein>
<comment type="subcellular location">
    <subcellularLocation>
        <location evidence="2">Membrane</location>
    </subcellularLocation>
</comment>
<dbReference type="SUPFAM" id="SSF47384">
    <property type="entry name" value="Homodimeric domain of signal transducing histidine kinase"/>
    <property type="match status" value="1"/>
</dbReference>
<evidence type="ECO:0000256" key="5">
    <source>
        <dbReference type="ARBA" id="ARBA00022679"/>
    </source>
</evidence>
<evidence type="ECO:0000256" key="11">
    <source>
        <dbReference type="SAM" id="Phobius"/>
    </source>
</evidence>
<dbReference type="InterPro" id="IPR006189">
    <property type="entry name" value="CHASE_dom"/>
</dbReference>
<dbReference type="InterPro" id="IPR003594">
    <property type="entry name" value="HATPase_dom"/>
</dbReference>
<keyword evidence="4" id="KW-0597">Phosphoprotein</keyword>
<keyword evidence="15" id="KW-1185">Reference proteome</keyword>
<dbReference type="SUPFAM" id="SSF55874">
    <property type="entry name" value="ATPase domain of HSP90 chaperone/DNA topoisomerase II/histidine kinase"/>
    <property type="match status" value="1"/>
</dbReference>
<dbReference type="EMBL" id="WHOR01000087">
    <property type="protein sequence ID" value="NUB20210.1"/>
    <property type="molecule type" value="Genomic_DNA"/>
</dbReference>
<dbReference type="InterPro" id="IPR036097">
    <property type="entry name" value="HisK_dim/P_sf"/>
</dbReference>
<feature type="transmembrane region" description="Helical" evidence="11">
    <location>
        <begin position="49"/>
        <end position="66"/>
    </location>
</feature>
<evidence type="ECO:0000256" key="6">
    <source>
        <dbReference type="ARBA" id="ARBA00022692"/>
    </source>
</evidence>
<dbReference type="InterPro" id="IPR042240">
    <property type="entry name" value="CHASE_sf"/>
</dbReference>
<dbReference type="CDD" id="cd00082">
    <property type="entry name" value="HisKA"/>
    <property type="match status" value="1"/>
</dbReference>
<proteinExistence type="predicted"/>
<dbReference type="Pfam" id="PF00512">
    <property type="entry name" value="HisKA"/>
    <property type="match status" value="1"/>
</dbReference>
<feature type="compositionally biased region" description="Low complexity" evidence="10">
    <location>
        <begin position="16"/>
        <end position="25"/>
    </location>
</feature>
<dbReference type="Gene3D" id="1.10.287.130">
    <property type="match status" value="1"/>
</dbReference>
<feature type="region of interest" description="Disordered" evidence="10">
    <location>
        <begin position="1"/>
        <end position="35"/>
    </location>
</feature>
<dbReference type="PROSITE" id="PS50839">
    <property type="entry name" value="CHASE"/>
    <property type="match status" value="1"/>
</dbReference>
<feature type="domain" description="CHASE" evidence="13">
    <location>
        <begin position="110"/>
        <end position="327"/>
    </location>
</feature>
<dbReference type="SMART" id="SM01079">
    <property type="entry name" value="CHASE"/>
    <property type="match status" value="1"/>
</dbReference>
<dbReference type="InterPro" id="IPR005467">
    <property type="entry name" value="His_kinase_dom"/>
</dbReference>
<comment type="caution">
    <text evidence="14">The sequence shown here is derived from an EMBL/GenBank/DDBJ whole genome shotgun (WGS) entry which is preliminary data.</text>
</comment>
<sequence>MDVPLPPAPAAPPKSKPNGSKPNGPKRNEPKRKRAAVSDGRLFRSWESWVVFGLGLLLTGLAWWLLTEQNHRLAEARFRALAHDLAGDVTARLDTYEQMLQGAVAMVDAGGGQVSRTEWRAYVTGLHVEDRYPGIQGIGYAKRVKAPDREQHEAALHAAGFYSYRVTPEGERPEYFPIVYIEPFASRNLRAFGFDMHAEPTRQAAMERARISGTAAATARLRLVQETEEDVQPGFLIYVPVYDQSLPLTTTADRREALLGFVYSPFRAHDLMRSIMGRSASHLLDIRVHDGTETTTDSLMFDSAIARDAAFQEILHVEVFGRLWTLALSGTHTFEESVASATPRAVLFAGLIITLLLVATVNSVLQDRDRMAELRRSYDALAVARAEAEQANAAKSRFLAAASHDLRQPLQTLGIYLHMIGEQAESPRLRKLVDAARDGFEATQRLLNSLMDIATLETGVISPQLSEMDLPVFLERICEEGRLEAAGKGLGFRVTCGGARVTTDPAMLERIVRNLLSNALKYTHSGTIRVTCRQARGFTAIKVQDTGPGIPQDRLHLIFEDFYQIGNPERDRRKGLGLGLATVARLSRLLGYRVRVLSRPGRGAIFLVEIPDEASSPRQTTETVTSVA</sequence>
<dbReference type="InterPro" id="IPR004358">
    <property type="entry name" value="Sig_transdc_His_kin-like_C"/>
</dbReference>
<dbReference type="CDD" id="cd00075">
    <property type="entry name" value="HATPase"/>
    <property type="match status" value="1"/>
</dbReference>
<dbReference type="Pfam" id="PF03924">
    <property type="entry name" value="CHASE"/>
    <property type="match status" value="1"/>
</dbReference>
<dbReference type="PROSITE" id="PS50109">
    <property type="entry name" value="HIS_KIN"/>
    <property type="match status" value="1"/>
</dbReference>
<evidence type="ECO:0000259" key="13">
    <source>
        <dbReference type="PROSITE" id="PS50839"/>
    </source>
</evidence>
<name>A0ABX2L127_9PROT</name>
<dbReference type="InterPro" id="IPR003661">
    <property type="entry name" value="HisK_dim/P_dom"/>
</dbReference>
<evidence type="ECO:0000256" key="9">
    <source>
        <dbReference type="ARBA" id="ARBA00023136"/>
    </source>
</evidence>
<evidence type="ECO:0000256" key="4">
    <source>
        <dbReference type="ARBA" id="ARBA00022553"/>
    </source>
</evidence>
<dbReference type="PANTHER" id="PTHR43047:SF9">
    <property type="entry name" value="HISTIDINE KINASE"/>
    <property type="match status" value="1"/>
</dbReference>
<dbReference type="SMART" id="SM00388">
    <property type="entry name" value="HisKA"/>
    <property type="match status" value="1"/>
</dbReference>
<evidence type="ECO:0000256" key="10">
    <source>
        <dbReference type="SAM" id="MobiDB-lite"/>
    </source>
</evidence>
<dbReference type="Gene3D" id="3.30.565.10">
    <property type="entry name" value="Histidine kinase-like ATPase, C-terminal domain"/>
    <property type="match status" value="1"/>
</dbReference>
<keyword evidence="8 11" id="KW-1133">Transmembrane helix</keyword>
<evidence type="ECO:0000313" key="14">
    <source>
        <dbReference type="EMBL" id="NUB20210.1"/>
    </source>
</evidence>
<accession>A0ABX2L127</accession>
<evidence type="ECO:0000256" key="2">
    <source>
        <dbReference type="ARBA" id="ARBA00004370"/>
    </source>
</evidence>
<evidence type="ECO:0000259" key="12">
    <source>
        <dbReference type="PROSITE" id="PS50109"/>
    </source>
</evidence>
<dbReference type="Gene3D" id="3.30.450.350">
    <property type="entry name" value="CHASE domain"/>
    <property type="match status" value="1"/>
</dbReference>